<evidence type="ECO:0000256" key="9">
    <source>
        <dbReference type="ARBA" id="ARBA00023163"/>
    </source>
</evidence>
<keyword evidence="7" id="KW-0805">Transcription regulation</keyword>
<keyword evidence="3" id="KW-1003">Cell membrane</keyword>
<evidence type="ECO:0000256" key="2">
    <source>
        <dbReference type="ARBA" id="ARBA00006068"/>
    </source>
</evidence>
<protein>
    <recommendedName>
        <fullName evidence="11">Regulatory protein MsrR</fullName>
    </recommendedName>
</protein>
<dbReference type="PANTHER" id="PTHR33392:SF8">
    <property type="entry name" value="REGULATORY PROTEIN MSRR"/>
    <property type="match status" value="1"/>
</dbReference>
<feature type="region of interest" description="Disordered" evidence="12">
    <location>
        <begin position="308"/>
        <end position="353"/>
    </location>
</feature>
<name>A0ABU6MJK0_9BACI</name>
<evidence type="ECO:0000256" key="4">
    <source>
        <dbReference type="ARBA" id="ARBA00022692"/>
    </source>
</evidence>
<accession>A0ABU6MJK0</accession>
<keyword evidence="5" id="KW-0735">Signal-anchor</keyword>
<evidence type="ECO:0000256" key="11">
    <source>
        <dbReference type="ARBA" id="ARBA00040752"/>
    </source>
</evidence>
<evidence type="ECO:0000256" key="12">
    <source>
        <dbReference type="SAM" id="MobiDB-lite"/>
    </source>
</evidence>
<comment type="caution">
    <text evidence="14">The sequence shown here is derived from an EMBL/GenBank/DDBJ whole genome shotgun (WGS) entry which is preliminary data.</text>
</comment>
<evidence type="ECO:0000313" key="14">
    <source>
        <dbReference type="EMBL" id="MED1204639.1"/>
    </source>
</evidence>
<keyword evidence="6" id="KW-1133">Transmembrane helix</keyword>
<dbReference type="Proteomes" id="UP001341444">
    <property type="component" value="Unassembled WGS sequence"/>
</dbReference>
<organism evidence="14 15">
    <name type="scientific">Heyndrickxia acidicola</name>
    <dbReference type="NCBI Taxonomy" id="209389"/>
    <lineage>
        <taxon>Bacteria</taxon>
        <taxon>Bacillati</taxon>
        <taxon>Bacillota</taxon>
        <taxon>Bacilli</taxon>
        <taxon>Bacillales</taxon>
        <taxon>Bacillaceae</taxon>
        <taxon>Heyndrickxia</taxon>
    </lineage>
</organism>
<reference evidence="14 15" key="1">
    <citation type="submission" date="2023-03" db="EMBL/GenBank/DDBJ databases">
        <title>Bacillus Genome Sequencing.</title>
        <authorList>
            <person name="Dunlap C."/>
        </authorList>
    </citation>
    <scope>NUCLEOTIDE SEQUENCE [LARGE SCALE GENOMIC DNA]</scope>
    <source>
        <strain evidence="14 15">B-23453</strain>
    </source>
</reference>
<dbReference type="PANTHER" id="PTHR33392">
    <property type="entry name" value="POLYISOPRENYL-TEICHOIC ACID--PEPTIDOGLYCAN TEICHOIC ACID TRANSFERASE TAGU"/>
    <property type="match status" value="1"/>
</dbReference>
<evidence type="ECO:0000313" key="15">
    <source>
        <dbReference type="Proteomes" id="UP001341444"/>
    </source>
</evidence>
<dbReference type="InterPro" id="IPR004474">
    <property type="entry name" value="LytR_CpsA_psr"/>
</dbReference>
<dbReference type="InterPro" id="IPR050922">
    <property type="entry name" value="LytR/CpsA/Psr_CW_biosynth"/>
</dbReference>
<evidence type="ECO:0000256" key="3">
    <source>
        <dbReference type="ARBA" id="ARBA00022475"/>
    </source>
</evidence>
<keyword evidence="4" id="KW-0812">Transmembrane</keyword>
<dbReference type="Pfam" id="PF03816">
    <property type="entry name" value="LytR_cpsA_psr"/>
    <property type="match status" value="1"/>
</dbReference>
<dbReference type="Gene3D" id="3.40.630.190">
    <property type="entry name" value="LCP protein"/>
    <property type="match status" value="1"/>
</dbReference>
<dbReference type="NCBIfam" id="TIGR00350">
    <property type="entry name" value="lytR_cpsA_psr"/>
    <property type="match status" value="1"/>
</dbReference>
<comment type="subcellular location">
    <subcellularLocation>
        <location evidence="1">Cell membrane</location>
        <topology evidence="1">Single-pass type II membrane protein</topology>
    </subcellularLocation>
</comment>
<feature type="compositionally biased region" description="Low complexity" evidence="12">
    <location>
        <begin position="314"/>
        <end position="353"/>
    </location>
</feature>
<dbReference type="RefSeq" id="WP_066268233.1">
    <property type="nucleotide sequence ID" value="NZ_JARMAB010000025.1"/>
</dbReference>
<dbReference type="EMBL" id="JARMAB010000025">
    <property type="protein sequence ID" value="MED1204639.1"/>
    <property type="molecule type" value="Genomic_DNA"/>
</dbReference>
<evidence type="ECO:0000256" key="7">
    <source>
        <dbReference type="ARBA" id="ARBA00023015"/>
    </source>
</evidence>
<sequence length="353" mass="38965">MDSRIRKKKKRKSRKRKLLLSLIILIIAVIGYSAIQYYQGVNQTAESDRLKMDNVKFNGQKDQYGRTNVLLLGVDARGGQKASRTDSIMIAQYDPNKKTVKLVSVMRDIFADIPGYKPYKINTAYFLGGPELLRQTLKQNLGIDVQYYAIVDFNGFVKVIDTLAPDGIEVTVPHDMSKNIGVTLHKGTQKLHGKELLGFSRFRHDSQGDFGRVARQQEVLKAIKSQVLSISGIAKAPKLLGTIAPYVATNMNTSDRMGVLTDLLLHPGMKIKTMTIPVKGTYQNARSSYDGDVLEIDKEKNREALSAFLGEDLTTGQSADTTTDDTTSTFSQSGSSNQSDPSSQSNSTDNTGQ</sequence>
<evidence type="ECO:0000256" key="10">
    <source>
        <dbReference type="ARBA" id="ARBA00037178"/>
    </source>
</evidence>
<keyword evidence="8" id="KW-0472">Membrane</keyword>
<gene>
    <name evidence="14" type="ORF">P4T90_16455</name>
</gene>
<keyword evidence="9" id="KW-0804">Transcription</keyword>
<evidence type="ECO:0000256" key="5">
    <source>
        <dbReference type="ARBA" id="ARBA00022968"/>
    </source>
</evidence>
<keyword evidence="15" id="KW-1185">Reference proteome</keyword>
<feature type="domain" description="Cell envelope-related transcriptional attenuator" evidence="13">
    <location>
        <begin position="84"/>
        <end position="227"/>
    </location>
</feature>
<evidence type="ECO:0000259" key="13">
    <source>
        <dbReference type="Pfam" id="PF03816"/>
    </source>
</evidence>
<comment type="function">
    <text evidence="10">Involved in SarA attenuation. Affects resistance to oxacillin and teicoplanin, as well as the synthesis of virulence factors.</text>
</comment>
<proteinExistence type="inferred from homology"/>
<evidence type="ECO:0000256" key="8">
    <source>
        <dbReference type="ARBA" id="ARBA00023136"/>
    </source>
</evidence>
<evidence type="ECO:0000256" key="6">
    <source>
        <dbReference type="ARBA" id="ARBA00022989"/>
    </source>
</evidence>
<evidence type="ECO:0000256" key="1">
    <source>
        <dbReference type="ARBA" id="ARBA00004401"/>
    </source>
</evidence>
<comment type="similarity">
    <text evidence="2">Belongs to the LytR/CpsA/Psr (LCP) family.</text>
</comment>